<dbReference type="EC" id="2.7.7.7" evidence="4"/>
<gene>
    <name evidence="18" type="ORF">BSL78_22002</name>
</gene>
<evidence type="ECO:0000256" key="6">
    <source>
        <dbReference type="ARBA" id="ARBA00022679"/>
    </source>
</evidence>
<feature type="compositionally biased region" description="Acidic residues" evidence="16">
    <location>
        <begin position="216"/>
        <end position="235"/>
    </location>
</feature>
<dbReference type="GO" id="GO:0006264">
    <property type="term" value="P:mitochondrial DNA replication"/>
    <property type="evidence" value="ECO:0007669"/>
    <property type="project" value="TreeGrafter"/>
</dbReference>
<evidence type="ECO:0000256" key="9">
    <source>
        <dbReference type="ARBA" id="ARBA00022842"/>
    </source>
</evidence>
<name>A0A2G8JZK2_STIJA</name>
<feature type="compositionally biased region" description="Acidic residues" evidence="16">
    <location>
        <begin position="337"/>
        <end position="353"/>
    </location>
</feature>
<evidence type="ECO:0000256" key="13">
    <source>
        <dbReference type="ARBA" id="ARBA00023271"/>
    </source>
</evidence>
<dbReference type="FunFam" id="1.10.150.20:FF:000024">
    <property type="entry name" value="DNA polymerase gamma, catalytic subunit"/>
    <property type="match status" value="1"/>
</dbReference>
<dbReference type="Gene3D" id="3.30.70.370">
    <property type="match status" value="1"/>
</dbReference>
<evidence type="ECO:0000313" key="18">
    <source>
        <dbReference type="EMBL" id="PIK41139.1"/>
    </source>
</evidence>
<dbReference type="GO" id="GO:0003677">
    <property type="term" value="F:DNA binding"/>
    <property type="evidence" value="ECO:0007669"/>
    <property type="project" value="UniProtKB-KW"/>
</dbReference>
<feature type="region of interest" description="Disordered" evidence="16">
    <location>
        <begin position="329"/>
        <end position="408"/>
    </location>
</feature>
<evidence type="ECO:0000256" key="2">
    <source>
        <dbReference type="ARBA" id="ARBA00004436"/>
    </source>
</evidence>
<keyword evidence="9" id="KW-0460">Magnesium</keyword>
<evidence type="ECO:0000256" key="12">
    <source>
        <dbReference type="ARBA" id="ARBA00023128"/>
    </source>
</evidence>
<dbReference type="SMART" id="SM00482">
    <property type="entry name" value="POLAc"/>
    <property type="match status" value="1"/>
</dbReference>
<dbReference type="PRINTS" id="PR00867">
    <property type="entry name" value="DNAPOLG"/>
</dbReference>
<evidence type="ECO:0000256" key="7">
    <source>
        <dbReference type="ARBA" id="ARBA00022695"/>
    </source>
</evidence>
<keyword evidence="8" id="KW-0235">DNA replication</keyword>
<dbReference type="Gene3D" id="1.10.150.20">
    <property type="entry name" value="5' to 3' exonuclease, C-terminal subdomain"/>
    <property type="match status" value="1"/>
</dbReference>
<dbReference type="PANTHER" id="PTHR10267:SF0">
    <property type="entry name" value="DNA POLYMERASE SUBUNIT GAMMA-1"/>
    <property type="match status" value="1"/>
</dbReference>
<organism evidence="18 19">
    <name type="scientific">Stichopus japonicus</name>
    <name type="common">Sea cucumber</name>
    <dbReference type="NCBI Taxonomy" id="307972"/>
    <lineage>
        <taxon>Eukaryota</taxon>
        <taxon>Metazoa</taxon>
        <taxon>Echinodermata</taxon>
        <taxon>Eleutherozoa</taxon>
        <taxon>Echinozoa</taxon>
        <taxon>Holothuroidea</taxon>
        <taxon>Aspidochirotacea</taxon>
        <taxon>Aspidochirotida</taxon>
        <taxon>Stichopodidae</taxon>
        <taxon>Apostichopus</taxon>
    </lineage>
</organism>
<dbReference type="SUPFAM" id="SSF56672">
    <property type="entry name" value="DNA/RNA polymerases"/>
    <property type="match status" value="1"/>
</dbReference>
<dbReference type="EMBL" id="MRZV01001048">
    <property type="protein sequence ID" value="PIK41139.1"/>
    <property type="molecule type" value="Genomic_DNA"/>
</dbReference>
<evidence type="ECO:0000256" key="11">
    <source>
        <dbReference type="ARBA" id="ARBA00023125"/>
    </source>
</evidence>
<comment type="caution">
    <text evidence="18">The sequence shown here is derived from an EMBL/GenBank/DDBJ whole genome shotgun (WGS) entry which is preliminary data.</text>
</comment>
<keyword evidence="11" id="KW-0238">DNA-binding</keyword>
<dbReference type="GO" id="GO:0008408">
    <property type="term" value="F:3'-5' exonuclease activity"/>
    <property type="evidence" value="ECO:0007669"/>
    <property type="project" value="TreeGrafter"/>
</dbReference>
<dbReference type="PANTHER" id="PTHR10267">
    <property type="entry name" value="DNA POLYMERASE SUBUNIT GAMMA-1"/>
    <property type="match status" value="1"/>
</dbReference>
<protein>
    <recommendedName>
        <fullName evidence="5">DNA polymerase subunit gamma-1</fullName>
        <ecNumber evidence="4">2.7.7.7</ecNumber>
    </recommendedName>
    <alternativeName>
        <fullName evidence="14">Mitochondrial DNA polymerase catalytic subunit</fullName>
    </alternativeName>
</protein>
<evidence type="ECO:0000256" key="8">
    <source>
        <dbReference type="ARBA" id="ARBA00022705"/>
    </source>
</evidence>
<comment type="subcellular location">
    <subcellularLocation>
        <location evidence="2">Mitochondrion matrix</location>
        <location evidence="2">Mitochondrion nucleoid</location>
    </subcellularLocation>
</comment>
<dbReference type="InterPro" id="IPR002297">
    <property type="entry name" value="DNA-dir_DNA_pol_A_mt"/>
</dbReference>
<evidence type="ECO:0000256" key="15">
    <source>
        <dbReference type="SAM" id="Coils"/>
    </source>
</evidence>
<evidence type="ECO:0000256" key="1">
    <source>
        <dbReference type="ARBA" id="ARBA00001946"/>
    </source>
</evidence>
<evidence type="ECO:0000256" key="3">
    <source>
        <dbReference type="ARBA" id="ARBA00007705"/>
    </source>
</evidence>
<proteinExistence type="inferred from homology"/>
<dbReference type="GO" id="GO:0042645">
    <property type="term" value="C:mitochondrial nucleoid"/>
    <property type="evidence" value="ECO:0007669"/>
    <property type="project" value="UniProtKB-SubCell"/>
</dbReference>
<keyword evidence="13" id="KW-1135">Mitochondrion nucleoid</keyword>
<comment type="cofactor">
    <cofactor evidence="1">
        <name>Mg(2+)</name>
        <dbReference type="ChEBI" id="CHEBI:18420"/>
    </cofactor>
</comment>
<dbReference type="STRING" id="307972.A0A2G8JZK2"/>
<evidence type="ECO:0000313" key="19">
    <source>
        <dbReference type="Proteomes" id="UP000230750"/>
    </source>
</evidence>
<evidence type="ECO:0000259" key="17">
    <source>
        <dbReference type="SMART" id="SM00482"/>
    </source>
</evidence>
<dbReference type="Proteomes" id="UP000230750">
    <property type="component" value="Unassembled WGS sequence"/>
</dbReference>
<sequence length="959" mass="109332">MKNAKNVQNELVIYPGMNWQPMQVSEYWSDVFVYLVKLQGRQPHVKGISGEVDHIPQKGLVKFEEEPIFYLKEFGGMRLALGKQLMSYCAQDVSATHEVFCVLLEKYFDRFPHPVTFAAMLEMGQCYLPLNQNWERYLQDSQETYENLQDEMKILLMQIANENCLYLHDDLYKDDPWLWDLDWSVEKFRLRKKYYDTLNDSPVIEKNKKDVKTTTEDEEGAGEEELAADLDEEELEEERKLEEVRAKLEKTLEFLPKVNQHMAGYPAWYRDLCPRQSLPEFRNSPSLISSQTRVTPKLLRMTWEGYPLHFIAKHGWGFLVPKDGDWVNNEHETDTSTLDDENNIDTEGTDEGSEDQKQFPVRSLRALLAAREKQQRNKRSSEINEDDQEVDDVTKSMKKKRSNAQSPLYNGRKPCIDVEIAGCWFYKLPHKDGGNANVGNPLAKDFLTKIEDGTLSSEGGLEAEKILEINKVISSWRNSSKRILSQMVVHFNKSDLPPKVTRDRSYDDEGMYGAILPRVITGRYSHQEGCGTNMAYCNKCFGNTLKMFFPSKPDRVGSELKAMVQAPPGYHFVGADVDSQELWIAAILGDSNFVGIHGCTALGWMTLQGNKKDATDMHSVTANTVGISRNHAKVINYARIYGAGKKFARHLLMQFNDSLSSNEAWEKAEGIFATTKGEIKYHLLPEGEKLCSLPEVQTLPEIEDEEWVSGEELNKISSWLSQKLQKDDSLDGANLPTEVMMASKDSKFTNILKSLTDKQAWFNGSESHMFNQLEAIANSPEPRTPVLGCRISRALEPQAVNNEFLTSRVNWVVQSSAVDYLHLLLVSTKWLFDLYKIDGRFSISIHDEVRYLVKSEDRYKAALALQIANLLTRCMFAYKLGMNDLPQSVAFFSAMDIDKVLRKEVEMDCVTPSNPHGLERGYNIPKGEALNIHELLERINRGEGATVSKENAQPKVGVK</sequence>
<feature type="domain" description="DNA-directed DNA polymerase family A palm" evidence="17">
    <location>
        <begin position="557"/>
        <end position="857"/>
    </location>
</feature>
<keyword evidence="15" id="KW-0175">Coiled coil</keyword>
<comment type="similarity">
    <text evidence="3">Belongs to the DNA polymerase type-A family.</text>
</comment>
<keyword evidence="7" id="KW-0548">Nucleotidyltransferase</keyword>
<dbReference type="GO" id="GO:0003887">
    <property type="term" value="F:DNA-directed DNA polymerase activity"/>
    <property type="evidence" value="ECO:0007669"/>
    <property type="project" value="UniProtKB-KW"/>
</dbReference>
<evidence type="ECO:0000256" key="14">
    <source>
        <dbReference type="ARBA" id="ARBA00031966"/>
    </source>
</evidence>
<keyword evidence="19" id="KW-1185">Reference proteome</keyword>
<dbReference type="Gene3D" id="3.30.420.390">
    <property type="match status" value="1"/>
</dbReference>
<accession>A0A2G8JZK2</accession>
<dbReference type="PROSITE" id="PS00447">
    <property type="entry name" value="DNA_POLYMERASE_A"/>
    <property type="match status" value="1"/>
</dbReference>
<feature type="coiled-coil region" evidence="15">
    <location>
        <begin position="131"/>
        <end position="165"/>
    </location>
</feature>
<dbReference type="InterPro" id="IPR001098">
    <property type="entry name" value="DNA-dir_DNA_pol_A_palm_dom"/>
</dbReference>
<keyword evidence="10" id="KW-0239">DNA-directed DNA polymerase</keyword>
<feature type="region of interest" description="Disordered" evidence="16">
    <location>
        <begin position="208"/>
        <end position="235"/>
    </location>
</feature>
<dbReference type="AlphaFoldDB" id="A0A2G8JZK2"/>
<evidence type="ECO:0000256" key="4">
    <source>
        <dbReference type="ARBA" id="ARBA00012417"/>
    </source>
</evidence>
<evidence type="ECO:0000256" key="16">
    <source>
        <dbReference type="SAM" id="MobiDB-lite"/>
    </source>
</evidence>
<feature type="compositionally biased region" description="Basic and acidic residues" evidence="16">
    <location>
        <begin position="370"/>
        <end position="382"/>
    </location>
</feature>
<reference evidence="18 19" key="1">
    <citation type="journal article" date="2017" name="PLoS Biol.">
        <title>The sea cucumber genome provides insights into morphological evolution and visceral regeneration.</title>
        <authorList>
            <person name="Zhang X."/>
            <person name="Sun L."/>
            <person name="Yuan J."/>
            <person name="Sun Y."/>
            <person name="Gao Y."/>
            <person name="Zhang L."/>
            <person name="Li S."/>
            <person name="Dai H."/>
            <person name="Hamel J.F."/>
            <person name="Liu C."/>
            <person name="Yu Y."/>
            <person name="Liu S."/>
            <person name="Lin W."/>
            <person name="Guo K."/>
            <person name="Jin S."/>
            <person name="Xu P."/>
            <person name="Storey K.B."/>
            <person name="Huan P."/>
            <person name="Zhang T."/>
            <person name="Zhou Y."/>
            <person name="Zhang J."/>
            <person name="Lin C."/>
            <person name="Li X."/>
            <person name="Xing L."/>
            <person name="Huo D."/>
            <person name="Sun M."/>
            <person name="Wang L."/>
            <person name="Mercier A."/>
            <person name="Li F."/>
            <person name="Yang H."/>
            <person name="Xiang J."/>
        </authorList>
    </citation>
    <scope>NUCLEOTIDE SEQUENCE [LARGE SCALE GENOMIC DNA]</scope>
    <source>
        <strain evidence="18">Shaxun</strain>
        <tissue evidence="18">Muscle</tissue>
    </source>
</reference>
<evidence type="ECO:0000256" key="10">
    <source>
        <dbReference type="ARBA" id="ARBA00022932"/>
    </source>
</evidence>
<dbReference type="FunFam" id="3.30.70.370:FF:000002">
    <property type="entry name" value="DNA polymerase gamma, catalytic subunit"/>
    <property type="match status" value="1"/>
</dbReference>
<dbReference type="OrthoDB" id="5588663at2759"/>
<evidence type="ECO:0000256" key="5">
    <source>
        <dbReference type="ARBA" id="ARBA00015350"/>
    </source>
</evidence>
<keyword evidence="6" id="KW-0808">Transferase</keyword>
<dbReference type="GO" id="GO:0005760">
    <property type="term" value="C:gamma DNA polymerase complex"/>
    <property type="evidence" value="ECO:0007669"/>
    <property type="project" value="InterPro"/>
</dbReference>
<keyword evidence="12" id="KW-0496">Mitochondrion</keyword>
<dbReference type="InterPro" id="IPR043502">
    <property type="entry name" value="DNA/RNA_pol_sf"/>
</dbReference>
<dbReference type="InterPro" id="IPR019760">
    <property type="entry name" value="DNA-dir_DNA_pol_A_CS"/>
</dbReference>